<evidence type="ECO:0000313" key="2">
    <source>
        <dbReference type="EMBL" id="KAK8877302.1"/>
    </source>
</evidence>
<dbReference type="EMBL" id="JAPCWZ010000002">
    <property type="protein sequence ID" value="KAK8877302.1"/>
    <property type="molecule type" value="Genomic_DNA"/>
</dbReference>
<accession>A0ABR2JHK3</accession>
<dbReference type="Proteomes" id="UP001390339">
    <property type="component" value="Unassembled WGS sequence"/>
</dbReference>
<proteinExistence type="predicted"/>
<gene>
    <name evidence="2" type="ORF">PGQ11_002248</name>
</gene>
<evidence type="ECO:0000256" key="1">
    <source>
        <dbReference type="SAM" id="MobiDB-lite"/>
    </source>
</evidence>
<name>A0ABR2JHK3_9PEZI</name>
<sequence length="252" mass="27635">MSHDDRERYLAEIYCFSCDCALCSLAPGPWRDDVDERLDRLEAFWRKYHLGEEAEGNPSSTTTSPSQPSNEARTNGPTKQEEEGNSDAVIDVKARNRRRYLNDPEGCFADCREAAELILEAEEDVDGDGGGGEDGDIAGCIDLTFAYEIALALTLALGDAARASVFAVRNQARYTVTLGADSVSAVRAGVCAQNPRADRTFGSLNNGGKRIEIRSQDVPDVEEIGEEAFEEWLWSTEDWHVGEDKVLSLSSS</sequence>
<evidence type="ECO:0000313" key="3">
    <source>
        <dbReference type="Proteomes" id="UP001390339"/>
    </source>
</evidence>
<feature type="region of interest" description="Disordered" evidence="1">
    <location>
        <begin position="52"/>
        <end position="89"/>
    </location>
</feature>
<keyword evidence="3" id="KW-1185">Reference proteome</keyword>
<reference evidence="2 3" key="1">
    <citation type="journal article" date="2024" name="IMA Fungus">
        <title>Apiospora arundinis, a panoply of carbohydrate-active enzymes and secondary metabolites.</title>
        <authorList>
            <person name="Sorensen T."/>
            <person name="Petersen C."/>
            <person name="Muurmann A.T."/>
            <person name="Christiansen J.V."/>
            <person name="Brundto M.L."/>
            <person name="Overgaard C.K."/>
            <person name="Boysen A.T."/>
            <person name="Wollenberg R.D."/>
            <person name="Larsen T.O."/>
            <person name="Sorensen J.L."/>
            <person name="Nielsen K.L."/>
            <person name="Sondergaard T.E."/>
        </authorList>
    </citation>
    <scope>NUCLEOTIDE SEQUENCE [LARGE SCALE GENOMIC DNA]</scope>
    <source>
        <strain evidence="2 3">AAU 773</strain>
    </source>
</reference>
<protein>
    <submittedName>
        <fullName evidence="2">Uncharacterized protein</fullName>
    </submittedName>
</protein>
<feature type="compositionally biased region" description="Low complexity" evidence="1">
    <location>
        <begin position="58"/>
        <end position="69"/>
    </location>
</feature>
<organism evidence="2 3">
    <name type="scientific">Apiospora arundinis</name>
    <dbReference type="NCBI Taxonomy" id="335852"/>
    <lineage>
        <taxon>Eukaryota</taxon>
        <taxon>Fungi</taxon>
        <taxon>Dikarya</taxon>
        <taxon>Ascomycota</taxon>
        <taxon>Pezizomycotina</taxon>
        <taxon>Sordariomycetes</taxon>
        <taxon>Xylariomycetidae</taxon>
        <taxon>Amphisphaeriales</taxon>
        <taxon>Apiosporaceae</taxon>
        <taxon>Apiospora</taxon>
    </lineage>
</organism>
<comment type="caution">
    <text evidence="2">The sequence shown here is derived from an EMBL/GenBank/DDBJ whole genome shotgun (WGS) entry which is preliminary data.</text>
</comment>